<dbReference type="InterPro" id="IPR024078">
    <property type="entry name" value="LmbE-like_dom_sf"/>
</dbReference>
<evidence type="ECO:0000313" key="2">
    <source>
        <dbReference type="Proteomes" id="UP000289792"/>
    </source>
</evidence>
<dbReference type="Pfam" id="PF02585">
    <property type="entry name" value="PIG-L"/>
    <property type="match status" value="1"/>
</dbReference>
<proteinExistence type="predicted"/>
<sequence length="289" mass="32895">MVSSCFIFSLTTTTAQEKVNEPLNIIVFGAHPDDCDNKMGGTAALFAQMGHRVKFVSVTNGDAGHYEKGGGHLARIRRAEAQEAGKRLGIEYTVLDNHDGELFPTLEVRHQIIREIRQWNADVVLTHRPVDYHPDHRYTGVLVQDAAYLVIVPNVTPDTPPLKKNPVFLYLQDHFQKPTPFKADITVDITSVFDQKMDALDAHPSQFYEWLPWTAGRLSEVPKSEKEKREFLIKGWSRPVSDNARASLTKWYGSEKANKAKHVESFEVCEYGKQPTYEDIRRLFPMLNN</sequence>
<keyword evidence="2" id="KW-1185">Reference proteome</keyword>
<organism evidence="1 2">
    <name type="scientific">Gelidibacter gilvus</name>
    <dbReference type="NCBI Taxonomy" id="59602"/>
    <lineage>
        <taxon>Bacteria</taxon>
        <taxon>Pseudomonadati</taxon>
        <taxon>Bacteroidota</taxon>
        <taxon>Flavobacteriia</taxon>
        <taxon>Flavobacteriales</taxon>
        <taxon>Flavobacteriaceae</taxon>
        <taxon>Gelidibacter</taxon>
    </lineage>
</organism>
<comment type="caution">
    <text evidence="1">The sequence shown here is derived from an EMBL/GenBank/DDBJ whole genome shotgun (WGS) entry which is preliminary data.</text>
</comment>
<dbReference type="GO" id="GO:0016811">
    <property type="term" value="F:hydrolase activity, acting on carbon-nitrogen (but not peptide) bonds, in linear amides"/>
    <property type="evidence" value="ECO:0007669"/>
    <property type="project" value="TreeGrafter"/>
</dbReference>
<protein>
    <submittedName>
        <fullName evidence="1">PIG-L family deacetylase</fullName>
    </submittedName>
</protein>
<dbReference type="PANTHER" id="PTHR12993">
    <property type="entry name" value="N-ACETYLGLUCOSAMINYL-PHOSPHATIDYLINOSITOL DE-N-ACETYLASE-RELATED"/>
    <property type="match status" value="1"/>
</dbReference>
<dbReference type="AlphaFoldDB" id="A0A4Q0XLI5"/>
<gene>
    <name evidence="1" type="ORF">ESZ48_02855</name>
</gene>
<dbReference type="PANTHER" id="PTHR12993:SF30">
    <property type="entry name" value="N-ACETYL-ALPHA-D-GLUCOSAMINYL L-MALATE DEACETYLASE 1"/>
    <property type="match status" value="1"/>
</dbReference>
<dbReference type="Gene3D" id="3.40.50.10320">
    <property type="entry name" value="LmbE-like"/>
    <property type="match status" value="1"/>
</dbReference>
<dbReference type="EMBL" id="SDDZ01000001">
    <property type="protein sequence ID" value="RXJ52924.1"/>
    <property type="molecule type" value="Genomic_DNA"/>
</dbReference>
<evidence type="ECO:0000313" key="1">
    <source>
        <dbReference type="EMBL" id="RXJ52924.1"/>
    </source>
</evidence>
<dbReference type="InterPro" id="IPR003737">
    <property type="entry name" value="GlcNAc_PI_deacetylase-related"/>
</dbReference>
<name>A0A4Q0XLI5_9FLAO</name>
<dbReference type="Proteomes" id="UP000289792">
    <property type="component" value="Unassembled WGS sequence"/>
</dbReference>
<dbReference type="OrthoDB" id="9790023at2"/>
<reference evidence="1 2" key="1">
    <citation type="submission" date="2019-01" db="EMBL/GenBank/DDBJ databases">
        <title>Genome sequence of the Antarctic species Gelidibacter gilvus ACAM 158(T).</title>
        <authorList>
            <person name="Bowman J.P."/>
        </authorList>
    </citation>
    <scope>NUCLEOTIDE SEQUENCE [LARGE SCALE GENOMIC DNA]</scope>
    <source>
        <strain evidence="1 2">IC158</strain>
    </source>
</reference>
<dbReference type="SUPFAM" id="SSF102588">
    <property type="entry name" value="LmbE-like"/>
    <property type="match status" value="1"/>
</dbReference>
<accession>A0A4Q0XLI5</accession>